<evidence type="ECO:0000313" key="1">
    <source>
        <dbReference type="EMBL" id="OGY12143.1"/>
    </source>
</evidence>
<protein>
    <submittedName>
        <fullName evidence="1">Uncharacterized protein</fullName>
    </submittedName>
</protein>
<name>A0A1G1V9V2_9BACT</name>
<gene>
    <name evidence="1" type="ORF">A3D26_04130</name>
</gene>
<dbReference type="STRING" id="1797516.A3D26_04130"/>
<dbReference type="AlphaFoldDB" id="A0A1G1V9V2"/>
<accession>A0A1G1V9V2</accession>
<organism evidence="1 2">
    <name type="scientific">Candidatus Blackburnbacteria bacterium RIFCSPHIGHO2_02_FULL_44_20</name>
    <dbReference type="NCBI Taxonomy" id="1797516"/>
    <lineage>
        <taxon>Bacteria</taxon>
        <taxon>Candidatus Blackburniibacteriota</taxon>
    </lineage>
</organism>
<sequence>MTEQTTDAPKPPGFGLLNVNRRPYPNPDALTRGDFSAEQIKTLVASSEADLIARGRYKPEEVRAVFDVMYGLFRADNKERATQIRQETAAHIAFALSRTASPNHTASMFEVVRVNDQIAQSPYGKSEGLSPAWSHIRAQCGLINTLRSAGMRVSIPSDTPGAKESRVVAWSILGQTDIVTRKGEETALVQVTGSQDNDITTHRQMWGFNEVPVQLQAFLRALGKGPKDSFPHISLTIPDFGSLNWSIPEDPKKNSDTRQLLDSQQALKSHLTLKPEVQRRILDAIIRENQ</sequence>
<evidence type="ECO:0000313" key="2">
    <source>
        <dbReference type="Proteomes" id="UP000178319"/>
    </source>
</evidence>
<proteinExistence type="predicted"/>
<reference evidence="1 2" key="1">
    <citation type="journal article" date="2016" name="Nat. Commun.">
        <title>Thousands of microbial genomes shed light on interconnected biogeochemical processes in an aquifer system.</title>
        <authorList>
            <person name="Anantharaman K."/>
            <person name="Brown C.T."/>
            <person name="Hug L.A."/>
            <person name="Sharon I."/>
            <person name="Castelle C.J."/>
            <person name="Probst A.J."/>
            <person name="Thomas B.C."/>
            <person name="Singh A."/>
            <person name="Wilkins M.J."/>
            <person name="Karaoz U."/>
            <person name="Brodie E.L."/>
            <person name="Williams K.H."/>
            <person name="Hubbard S.S."/>
            <person name="Banfield J.F."/>
        </authorList>
    </citation>
    <scope>NUCLEOTIDE SEQUENCE [LARGE SCALE GENOMIC DNA]</scope>
</reference>
<comment type="caution">
    <text evidence="1">The sequence shown here is derived from an EMBL/GenBank/DDBJ whole genome shotgun (WGS) entry which is preliminary data.</text>
</comment>
<dbReference type="Proteomes" id="UP000178319">
    <property type="component" value="Unassembled WGS sequence"/>
</dbReference>
<dbReference type="EMBL" id="MHBZ01000006">
    <property type="protein sequence ID" value="OGY12143.1"/>
    <property type="molecule type" value="Genomic_DNA"/>
</dbReference>